<feature type="compositionally biased region" description="Basic and acidic residues" evidence="1">
    <location>
        <begin position="70"/>
        <end position="91"/>
    </location>
</feature>
<feature type="compositionally biased region" description="Low complexity" evidence="1">
    <location>
        <begin position="92"/>
        <end position="102"/>
    </location>
</feature>
<reference evidence="3 4" key="1">
    <citation type="journal article" date="2019" name="Plant Biotechnol. J.">
        <title>The red bayberry genome and genetic basis of sex determination.</title>
        <authorList>
            <person name="Jia H.M."/>
            <person name="Jia H.J."/>
            <person name="Cai Q.L."/>
            <person name="Wang Y."/>
            <person name="Zhao H.B."/>
            <person name="Yang W.F."/>
            <person name="Wang G.Y."/>
            <person name="Li Y.H."/>
            <person name="Zhan D.L."/>
            <person name="Shen Y.T."/>
            <person name="Niu Q.F."/>
            <person name="Chang L."/>
            <person name="Qiu J."/>
            <person name="Zhao L."/>
            <person name="Xie H.B."/>
            <person name="Fu W.Y."/>
            <person name="Jin J."/>
            <person name="Li X.W."/>
            <person name="Jiao Y."/>
            <person name="Zhou C.C."/>
            <person name="Tu T."/>
            <person name="Chai C.Y."/>
            <person name="Gao J.L."/>
            <person name="Fan L.J."/>
            <person name="van de Weg E."/>
            <person name="Wang J.Y."/>
            <person name="Gao Z.S."/>
        </authorList>
    </citation>
    <scope>NUCLEOTIDE SEQUENCE [LARGE SCALE GENOMIC DNA]</scope>
    <source>
        <tissue evidence="3">Leaves</tissue>
    </source>
</reference>
<dbReference type="InterPro" id="IPR000591">
    <property type="entry name" value="DEP_dom"/>
</dbReference>
<dbReference type="EMBL" id="RXIC02000025">
    <property type="protein sequence ID" value="KAB1206388.1"/>
    <property type="molecule type" value="Genomic_DNA"/>
</dbReference>
<dbReference type="PANTHER" id="PTHR46361">
    <property type="entry name" value="ELECTRON CARRIER/ PROTEIN DISULFIDE OXIDOREDUCTASE"/>
    <property type="match status" value="1"/>
</dbReference>
<feature type="region of interest" description="Disordered" evidence="1">
    <location>
        <begin position="1"/>
        <end position="144"/>
    </location>
</feature>
<dbReference type="InterPro" id="IPR036249">
    <property type="entry name" value="Thioredoxin-like_sf"/>
</dbReference>
<dbReference type="InterPro" id="IPR036390">
    <property type="entry name" value="WH_DNA-bd_sf"/>
</dbReference>
<gene>
    <name evidence="3" type="ORF">CJ030_MR7G026945</name>
</gene>
<feature type="domain" description="DEP" evidence="2">
    <location>
        <begin position="332"/>
        <end position="417"/>
    </location>
</feature>
<accession>A0A6A1V301</accession>
<dbReference type="CDD" id="cd03027">
    <property type="entry name" value="GRX_DEP"/>
    <property type="match status" value="1"/>
</dbReference>
<dbReference type="SMART" id="SM00049">
    <property type="entry name" value="DEP"/>
    <property type="match status" value="1"/>
</dbReference>
<dbReference type="Pfam" id="PF00610">
    <property type="entry name" value="DEP"/>
    <property type="match status" value="1"/>
</dbReference>
<evidence type="ECO:0000259" key="2">
    <source>
        <dbReference type="PROSITE" id="PS50186"/>
    </source>
</evidence>
<dbReference type="Pfam" id="PF04784">
    <property type="entry name" value="DUF547"/>
    <property type="match status" value="1"/>
</dbReference>
<evidence type="ECO:0000256" key="1">
    <source>
        <dbReference type="SAM" id="MobiDB-lite"/>
    </source>
</evidence>
<dbReference type="CDD" id="cd04371">
    <property type="entry name" value="DEP"/>
    <property type="match status" value="1"/>
</dbReference>
<dbReference type="Proteomes" id="UP000516437">
    <property type="component" value="Chromosome 7"/>
</dbReference>
<dbReference type="AlphaFoldDB" id="A0A6A1V301"/>
<dbReference type="InterPro" id="IPR036388">
    <property type="entry name" value="WH-like_DNA-bd_sf"/>
</dbReference>
<protein>
    <submittedName>
        <fullName evidence="3">Glutaredoxin-3</fullName>
    </submittedName>
</protein>
<sequence length="603" mass="67351">MESPNVERQHQNQSENGDSAENPREVETIINGSEGHVLNGNDVGEGHTNKAAALESAKLVDGDEFSEIEIQAKKTEIPHPREEEGVARGDVSETSSSSMSDKSGVDPNGSNKVDAEPPHSGLPRPEPPSGIGSNGPVSFRRSQSMSVDMPSIGKFIRERSNNFSAAIVKRLSSLKENNNADDSKTAANSGDVTEFSLSGMKVVVKLKSHVEHKGRISFFSRSNCRDCTAVRRFFREKGLKFIEINIDVYPQREQELIERTGSSTVPQIFFNEKLFGGLVALNSLRNSGGFDKRVKEMLRSKCPEDAPAPAVYGFEDIAEEWTDEMSGIMRVLRQRLPIQDRLVKLKIVKNCFSGSEMVEALIQQLDCGRKKAVDIGKQLARKHFINHVFGYVNLAQELHRVNLLSLSENENLAFFLNLYNAMVIHAVIRIGCPEGVIDRRFFFSDFQYVIGGYPYSLNTINHGILRNNRRPPYTLVKPFGTGDKRLELALVKLNPLVHFGLCNGTRSSPAVRFFSPNGVEAELRCATREFFQGGGLEVDLEKRTVYLTRIMKWFSVDFGIEKEILKWILNYLDATKAGLLTHLLGDGGSINIVYQDYNWSLNS</sequence>
<dbReference type="GO" id="GO:0035556">
    <property type="term" value="P:intracellular signal transduction"/>
    <property type="evidence" value="ECO:0007669"/>
    <property type="project" value="InterPro"/>
</dbReference>
<keyword evidence="4" id="KW-1185">Reference proteome</keyword>
<dbReference type="SUPFAM" id="SSF46785">
    <property type="entry name" value="Winged helix' DNA-binding domain"/>
    <property type="match status" value="1"/>
</dbReference>
<dbReference type="SUPFAM" id="SSF52833">
    <property type="entry name" value="Thioredoxin-like"/>
    <property type="match status" value="1"/>
</dbReference>
<organism evidence="3 4">
    <name type="scientific">Morella rubra</name>
    <name type="common">Chinese bayberry</name>
    <dbReference type="NCBI Taxonomy" id="262757"/>
    <lineage>
        <taxon>Eukaryota</taxon>
        <taxon>Viridiplantae</taxon>
        <taxon>Streptophyta</taxon>
        <taxon>Embryophyta</taxon>
        <taxon>Tracheophyta</taxon>
        <taxon>Spermatophyta</taxon>
        <taxon>Magnoliopsida</taxon>
        <taxon>eudicotyledons</taxon>
        <taxon>Gunneridae</taxon>
        <taxon>Pentapetalae</taxon>
        <taxon>rosids</taxon>
        <taxon>fabids</taxon>
        <taxon>Fagales</taxon>
        <taxon>Myricaceae</taxon>
        <taxon>Morella</taxon>
    </lineage>
</organism>
<dbReference type="Gene3D" id="1.10.10.10">
    <property type="entry name" value="Winged helix-like DNA-binding domain superfamily/Winged helix DNA-binding domain"/>
    <property type="match status" value="1"/>
</dbReference>
<proteinExistence type="predicted"/>
<dbReference type="InterPro" id="IPR002109">
    <property type="entry name" value="Glutaredoxin"/>
</dbReference>
<dbReference type="PROSITE" id="PS50186">
    <property type="entry name" value="DEP"/>
    <property type="match status" value="1"/>
</dbReference>
<comment type="caution">
    <text evidence="3">The sequence shown here is derived from an EMBL/GenBank/DDBJ whole genome shotgun (WGS) entry which is preliminary data.</text>
</comment>
<name>A0A6A1V301_9ROSI</name>
<dbReference type="InterPro" id="IPR006869">
    <property type="entry name" value="DUF547"/>
</dbReference>
<dbReference type="Gene3D" id="3.40.30.10">
    <property type="entry name" value="Glutaredoxin"/>
    <property type="match status" value="1"/>
</dbReference>
<evidence type="ECO:0000313" key="4">
    <source>
        <dbReference type="Proteomes" id="UP000516437"/>
    </source>
</evidence>
<dbReference type="Pfam" id="PF00462">
    <property type="entry name" value="Glutaredoxin"/>
    <property type="match status" value="1"/>
</dbReference>
<dbReference type="OrthoDB" id="418495at2759"/>
<dbReference type="PANTHER" id="PTHR46361:SF1">
    <property type="entry name" value="F26K24.21 PROTEIN"/>
    <property type="match status" value="1"/>
</dbReference>
<evidence type="ECO:0000313" key="3">
    <source>
        <dbReference type="EMBL" id="KAB1206388.1"/>
    </source>
</evidence>
<dbReference type="PROSITE" id="PS51354">
    <property type="entry name" value="GLUTAREDOXIN_2"/>
    <property type="match status" value="1"/>
</dbReference>
<feature type="compositionally biased region" description="Basic and acidic residues" evidence="1">
    <location>
        <begin position="1"/>
        <end position="10"/>
    </location>
</feature>